<dbReference type="InterPro" id="IPR001761">
    <property type="entry name" value="Peripla_BP/Lac1_sug-bd_dom"/>
</dbReference>
<reference evidence="1" key="1">
    <citation type="submission" date="2019-11" db="EMBL/GenBank/DDBJ databases">
        <authorList>
            <person name="Feng L."/>
        </authorList>
    </citation>
    <scope>NUCLEOTIDE SEQUENCE</scope>
    <source>
        <strain evidence="1">CbolteaeLFYP116</strain>
    </source>
</reference>
<dbReference type="PROSITE" id="PS50943">
    <property type="entry name" value="HTH_CROC1"/>
    <property type="match status" value="1"/>
</dbReference>
<protein>
    <submittedName>
        <fullName evidence="1">Catabolite control protein A</fullName>
    </submittedName>
</protein>
<dbReference type="PANTHER" id="PTHR30146">
    <property type="entry name" value="LACI-RELATED TRANSCRIPTIONAL REPRESSOR"/>
    <property type="match status" value="1"/>
</dbReference>
<dbReference type="PRINTS" id="PR00036">
    <property type="entry name" value="HTHLACI"/>
</dbReference>
<dbReference type="EMBL" id="CACRTF010000014">
    <property type="protein sequence ID" value="VYT35018.1"/>
    <property type="molecule type" value="Genomic_DNA"/>
</dbReference>
<dbReference type="InterPro" id="IPR028082">
    <property type="entry name" value="Peripla_BP_I"/>
</dbReference>
<gene>
    <name evidence="1" type="primary">ccpA_8</name>
    <name evidence="1" type="ORF">CBLFYP116_03114</name>
</gene>
<evidence type="ECO:0000313" key="1">
    <source>
        <dbReference type="EMBL" id="VYT35018.1"/>
    </source>
</evidence>
<dbReference type="PROSITE" id="PS50932">
    <property type="entry name" value="HTH_LACI_2"/>
    <property type="match status" value="1"/>
</dbReference>
<dbReference type="PANTHER" id="PTHR30146:SF109">
    <property type="entry name" value="HTH-TYPE TRANSCRIPTIONAL REGULATOR GALS"/>
    <property type="match status" value="1"/>
</dbReference>
<dbReference type="Pfam" id="PF00356">
    <property type="entry name" value="LacI"/>
    <property type="match status" value="1"/>
</dbReference>
<dbReference type="InterPro" id="IPR001387">
    <property type="entry name" value="Cro/C1-type_HTH"/>
</dbReference>
<dbReference type="SUPFAM" id="SSF47413">
    <property type="entry name" value="lambda repressor-like DNA-binding domains"/>
    <property type="match status" value="1"/>
</dbReference>
<dbReference type="Gene3D" id="3.40.50.2300">
    <property type="match status" value="2"/>
</dbReference>
<dbReference type="Gene3D" id="1.10.260.40">
    <property type="entry name" value="lambda repressor-like DNA-binding domains"/>
    <property type="match status" value="1"/>
</dbReference>
<dbReference type="GO" id="GO:0000976">
    <property type="term" value="F:transcription cis-regulatory region binding"/>
    <property type="evidence" value="ECO:0007669"/>
    <property type="project" value="TreeGrafter"/>
</dbReference>
<dbReference type="InterPro" id="IPR000843">
    <property type="entry name" value="HTH_LacI"/>
</dbReference>
<dbReference type="GeneID" id="23116212"/>
<dbReference type="CDD" id="cd06267">
    <property type="entry name" value="PBP1_LacI_sugar_binding-like"/>
    <property type="match status" value="1"/>
</dbReference>
<sequence length="332" mass="38055">MTVDEIAKRANVSKATVSRVINESGYVSKEKREKVLSVLKDIDYQIPENTRKAGIRRIHTIGVVVSEMTNPYFLSAFEGIASVADQYDIDVVFYNSDRNPEKEIRALKRLKEMQVQGIIIAPTLDFDNFQSSQRFGEAMNNTKIPIVFMDATAELDERDGVFFDNFAGAFKAVDAMIQAGHREIGILTGDRRIKTVRDRFRGYCKALEVNGIERRDNFILEGDFTREGAYRTAKEYLKNGKMPQAIFTCNNFTTEGFFKAVLEEKLVLGQDIFCMAFDKLEQFDMFGLNYSYLERNPWEMGKAAMEMLLERLKNPSILCTRKIIPFHIIMNS</sequence>
<dbReference type="SMART" id="SM00354">
    <property type="entry name" value="HTH_LACI"/>
    <property type="match status" value="1"/>
</dbReference>
<proteinExistence type="predicted"/>
<dbReference type="InterPro" id="IPR010982">
    <property type="entry name" value="Lambda_DNA-bd_dom_sf"/>
</dbReference>
<dbReference type="PROSITE" id="PS00356">
    <property type="entry name" value="HTH_LACI_1"/>
    <property type="match status" value="1"/>
</dbReference>
<dbReference type="RefSeq" id="WP_002577730.1">
    <property type="nucleotide sequence ID" value="NZ_BAABXO010000001.1"/>
</dbReference>
<dbReference type="SUPFAM" id="SSF53822">
    <property type="entry name" value="Periplasmic binding protein-like I"/>
    <property type="match status" value="1"/>
</dbReference>
<accession>A0A6M5G7K7</accession>
<dbReference type="CDD" id="cd01392">
    <property type="entry name" value="HTH_LacI"/>
    <property type="match status" value="1"/>
</dbReference>
<dbReference type="AlphaFoldDB" id="A0A6M5G7K7"/>
<dbReference type="GO" id="GO:0003700">
    <property type="term" value="F:DNA-binding transcription factor activity"/>
    <property type="evidence" value="ECO:0007669"/>
    <property type="project" value="TreeGrafter"/>
</dbReference>
<organism evidence="1">
    <name type="scientific">Enterocloster bolteae</name>
    <dbReference type="NCBI Taxonomy" id="208479"/>
    <lineage>
        <taxon>Bacteria</taxon>
        <taxon>Bacillati</taxon>
        <taxon>Bacillota</taxon>
        <taxon>Clostridia</taxon>
        <taxon>Lachnospirales</taxon>
        <taxon>Lachnospiraceae</taxon>
        <taxon>Enterocloster</taxon>
    </lineage>
</organism>
<dbReference type="Pfam" id="PF00532">
    <property type="entry name" value="Peripla_BP_1"/>
    <property type="match status" value="1"/>
</dbReference>
<name>A0A6M5G7K7_9FIRM</name>